<accession>A0A231UUA5</accession>
<comment type="caution">
    <text evidence="2">The sequence shown here is derived from an EMBL/GenBank/DDBJ whole genome shotgun (WGS) entry which is preliminary data.</text>
</comment>
<dbReference type="Proteomes" id="UP000215405">
    <property type="component" value="Unassembled WGS sequence"/>
</dbReference>
<dbReference type="Pfam" id="PF04248">
    <property type="entry name" value="NTP_transf_9"/>
    <property type="match status" value="1"/>
</dbReference>
<protein>
    <recommendedName>
        <fullName evidence="1">DUF427 domain-containing protein</fullName>
    </recommendedName>
</protein>
<sequence length="115" mass="12653">MSNSPYIRIDPLGRPITVKFRDAVVASSENALSLKEGDYPAVVYIPRDDVYFEHLTRVDTTSHCPHKGDAVYFRLSAAGEAANEAAWSYETPKAEVGQIAGHVAFYPDHVTVEQG</sequence>
<dbReference type="InterPro" id="IPR007361">
    <property type="entry name" value="DUF427"/>
</dbReference>
<evidence type="ECO:0000259" key="1">
    <source>
        <dbReference type="Pfam" id="PF04248"/>
    </source>
</evidence>
<dbReference type="AlphaFoldDB" id="A0A231UUA5"/>
<dbReference type="Gene3D" id="2.170.150.40">
    <property type="entry name" value="Domain of unknown function (DUF427)"/>
    <property type="match status" value="1"/>
</dbReference>
<dbReference type="InterPro" id="IPR038694">
    <property type="entry name" value="DUF427_sf"/>
</dbReference>
<proteinExistence type="predicted"/>
<evidence type="ECO:0000313" key="2">
    <source>
        <dbReference type="EMBL" id="OXS99518.1"/>
    </source>
</evidence>
<keyword evidence="3" id="KW-1185">Reference proteome</keyword>
<name>A0A231UUA5_9HYPH</name>
<reference evidence="3" key="1">
    <citation type="journal article" date="2017" name="Int. J. Syst. Evol. Microbiol.">
        <title>Notoacmeibacter marinus gen. nov., sp. nov., isolated from the gut of a limpet and proposal of Notoacmeibacteraceae fam. nov. in the order Rhizobiales of the class Alphaproteobacteria.</title>
        <authorList>
            <person name="Huang Z."/>
            <person name="Guo F."/>
            <person name="Lai Q."/>
        </authorList>
    </citation>
    <scope>NUCLEOTIDE SEQUENCE [LARGE SCALE GENOMIC DNA]</scope>
    <source>
        <strain evidence="3">XMTR2A4</strain>
    </source>
</reference>
<dbReference type="PANTHER" id="PTHR34310:SF9">
    <property type="entry name" value="BLR5716 PROTEIN"/>
    <property type="match status" value="1"/>
</dbReference>
<evidence type="ECO:0000313" key="3">
    <source>
        <dbReference type="Proteomes" id="UP000215405"/>
    </source>
</evidence>
<dbReference type="RefSeq" id="WP_094078297.1">
    <property type="nucleotide sequence ID" value="NZ_NBYO01000003.1"/>
</dbReference>
<dbReference type="EMBL" id="NBYO01000003">
    <property type="protein sequence ID" value="OXS99518.1"/>
    <property type="molecule type" value="Genomic_DNA"/>
</dbReference>
<feature type="domain" description="DUF427" evidence="1">
    <location>
        <begin position="16"/>
        <end position="108"/>
    </location>
</feature>
<organism evidence="2 3">
    <name type="scientific">Notoacmeibacter marinus</name>
    <dbReference type="NCBI Taxonomy" id="1876515"/>
    <lineage>
        <taxon>Bacteria</taxon>
        <taxon>Pseudomonadati</taxon>
        <taxon>Pseudomonadota</taxon>
        <taxon>Alphaproteobacteria</taxon>
        <taxon>Hyphomicrobiales</taxon>
        <taxon>Notoacmeibacteraceae</taxon>
        <taxon>Notoacmeibacter</taxon>
    </lineage>
</organism>
<dbReference type="PANTHER" id="PTHR34310">
    <property type="entry name" value="DUF427 DOMAIN PROTEIN (AFU_ORTHOLOGUE AFUA_3G02220)"/>
    <property type="match status" value="1"/>
</dbReference>
<gene>
    <name evidence="2" type="ORF">B7H23_15375</name>
</gene>